<protein>
    <submittedName>
        <fullName evidence="1">Uncharacterized protein</fullName>
    </submittedName>
</protein>
<evidence type="ECO:0000313" key="1">
    <source>
        <dbReference type="EMBL" id="AKU96404.1"/>
    </source>
</evidence>
<dbReference type="KEGG" id="llu:AKJ09_03068"/>
<accession>A0A0K1PTE4</accession>
<dbReference type="EMBL" id="CP012333">
    <property type="protein sequence ID" value="AKU96404.1"/>
    <property type="molecule type" value="Genomic_DNA"/>
</dbReference>
<organism evidence="1 2">
    <name type="scientific">Labilithrix luteola</name>
    <dbReference type="NCBI Taxonomy" id="1391654"/>
    <lineage>
        <taxon>Bacteria</taxon>
        <taxon>Pseudomonadati</taxon>
        <taxon>Myxococcota</taxon>
        <taxon>Polyangia</taxon>
        <taxon>Polyangiales</taxon>
        <taxon>Labilitrichaceae</taxon>
        <taxon>Labilithrix</taxon>
    </lineage>
</organism>
<dbReference type="AlphaFoldDB" id="A0A0K1PTE4"/>
<name>A0A0K1PTE4_9BACT</name>
<keyword evidence="2" id="KW-1185">Reference proteome</keyword>
<dbReference type="RefSeq" id="WP_146647701.1">
    <property type="nucleotide sequence ID" value="NZ_CP012333.1"/>
</dbReference>
<dbReference type="Proteomes" id="UP000064967">
    <property type="component" value="Chromosome"/>
</dbReference>
<reference evidence="1 2" key="1">
    <citation type="submission" date="2015-08" db="EMBL/GenBank/DDBJ databases">
        <authorList>
            <person name="Babu N.S."/>
            <person name="Beckwith C.J."/>
            <person name="Beseler K.G."/>
            <person name="Brison A."/>
            <person name="Carone J.V."/>
            <person name="Caskin T.P."/>
            <person name="Diamond M."/>
            <person name="Durham M.E."/>
            <person name="Foxe J.M."/>
            <person name="Go M."/>
            <person name="Henderson B.A."/>
            <person name="Jones I.B."/>
            <person name="McGettigan J.A."/>
            <person name="Micheletti S.J."/>
            <person name="Nasrallah M.E."/>
            <person name="Ortiz D."/>
            <person name="Piller C.R."/>
            <person name="Privatt S.R."/>
            <person name="Schneider S.L."/>
            <person name="Sharp S."/>
            <person name="Smith T.C."/>
            <person name="Stanton J.D."/>
            <person name="Ullery H.E."/>
            <person name="Wilson R.J."/>
            <person name="Serrano M.G."/>
            <person name="Buck G."/>
            <person name="Lee V."/>
            <person name="Wang Y."/>
            <person name="Carvalho R."/>
            <person name="Voegtly L."/>
            <person name="Shi R."/>
            <person name="Duckworth R."/>
            <person name="Johnson A."/>
            <person name="Loviza R."/>
            <person name="Walstead R."/>
            <person name="Shah Z."/>
            <person name="Kiflezghi M."/>
            <person name="Wade K."/>
            <person name="Ball S.L."/>
            <person name="Bradley K.W."/>
            <person name="Asai D.J."/>
            <person name="Bowman C.A."/>
            <person name="Russell D.A."/>
            <person name="Pope W.H."/>
            <person name="Jacobs-Sera D."/>
            <person name="Hendrix R.W."/>
            <person name="Hatfull G.F."/>
        </authorList>
    </citation>
    <scope>NUCLEOTIDE SEQUENCE [LARGE SCALE GENOMIC DNA]</scope>
    <source>
        <strain evidence="1 2">DSM 27648</strain>
    </source>
</reference>
<gene>
    <name evidence="1" type="ORF">AKJ09_03068</name>
</gene>
<proteinExistence type="predicted"/>
<dbReference type="STRING" id="1391654.AKJ09_03068"/>
<sequence>MGSSSDKLRAAEPRARRTIFVGFRKAAIQLWGEPGLAEIGQIMPEEVRAATVDNVVVVGEWQPERYVMAWYDAVMTGPAKGDRAVFTKFIDRMMDAGFGTVRKLLLQLASPDQVAAQAADLWRHDHTHGVLTPKKLDDQTQLFVLKDHPYTTTVLGRFAVTEICRYATELTRVKNVTAWHAIHGDELHVTVKYSR</sequence>
<evidence type="ECO:0000313" key="2">
    <source>
        <dbReference type="Proteomes" id="UP000064967"/>
    </source>
</evidence>